<gene>
    <name evidence="1" type="ORF">TW77_08125</name>
</gene>
<dbReference type="OrthoDB" id="8480005at2"/>
<name>A0A0F4QSG0_9GAMM</name>
<dbReference type="PANTHER" id="PTHR10728:SF40">
    <property type="entry name" value="PATATIN FAMILY PROTEIN"/>
    <property type="match status" value="1"/>
</dbReference>
<dbReference type="SUPFAM" id="SSF52151">
    <property type="entry name" value="FabD/lysophospholipase-like"/>
    <property type="match status" value="1"/>
</dbReference>
<dbReference type="GO" id="GO:0046475">
    <property type="term" value="P:glycerophospholipid catabolic process"/>
    <property type="evidence" value="ECO:0007669"/>
    <property type="project" value="TreeGrafter"/>
</dbReference>
<dbReference type="GO" id="GO:0005829">
    <property type="term" value="C:cytosol"/>
    <property type="evidence" value="ECO:0007669"/>
    <property type="project" value="TreeGrafter"/>
</dbReference>
<dbReference type="Gene3D" id="3.40.1090.10">
    <property type="entry name" value="Cytosolic phospholipase A2 catalytic domain"/>
    <property type="match status" value="1"/>
</dbReference>
<proteinExistence type="predicted"/>
<accession>A0A0F4QSG0</accession>
<dbReference type="PANTHER" id="PTHR10728">
    <property type="entry name" value="CYTOSOLIC PHOSPHOLIPASE A2"/>
    <property type="match status" value="1"/>
</dbReference>
<dbReference type="Proteomes" id="UP000033452">
    <property type="component" value="Unassembled WGS sequence"/>
</dbReference>
<dbReference type="EMBL" id="JXYA01000016">
    <property type="protein sequence ID" value="KJZ10185.1"/>
    <property type="molecule type" value="Genomic_DNA"/>
</dbReference>
<reference evidence="1 2" key="1">
    <citation type="journal article" date="2015" name="BMC Genomics">
        <title>Genome mining reveals unlocked bioactive potential of marine Gram-negative bacteria.</title>
        <authorList>
            <person name="Machado H."/>
            <person name="Sonnenschein E.C."/>
            <person name="Melchiorsen J."/>
            <person name="Gram L."/>
        </authorList>
    </citation>
    <scope>NUCLEOTIDE SEQUENCE [LARGE SCALE GENOMIC DNA]</scope>
    <source>
        <strain evidence="1 2">S2471</strain>
    </source>
</reference>
<dbReference type="AlphaFoldDB" id="A0A0F4QSG0"/>
<evidence type="ECO:0008006" key="3">
    <source>
        <dbReference type="Google" id="ProtNLM"/>
    </source>
</evidence>
<dbReference type="InterPro" id="IPR016035">
    <property type="entry name" value="Acyl_Trfase/lysoPLipase"/>
</dbReference>
<dbReference type="PATRIC" id="fig|43658.5.peg.1706"/>
<dbReference type="GO" id="GO:0004623">
    <property type="term" value="F:phospholipase A2 activity"/>
    <property type="evidence" value="ECO:0007669"/>
    <property type="project" value="TreeGrafter"/>
</dbReference>
<keyword evidence="2" id="KW-1185">Reference proteome</keyword>
<evidence type="ECO:0000313" key="2">
    <source>
        <dbReference type="Proteomes" id="UP000033452"/>
    </source>
</evidence>
<dbReference type="RefSeq" id="WP_046004460.1">
    <property type="nucleotide sequence ID" value="NZ_JXYA01000016.1"/>
</dbReference>
<evidence type="ECO:0000313" key="1">
    <source>
        <dbReference type="EMBL" id="KJZ10185.1"/>
    </source>
</evidence>
<comment type="caution">
    <text evidence="1">The sequence shown here is derived from an EMBL/GenBank/DDBJ whole genome shotgun (WGS) entry which is preliminary data.</text>
</comment>
<organism evidence="1 2">
    <name type="scientific">Pseudoalteromonas rubra</name>
    <dbReference type="NCBI Taxonomy" id="43658"/>
    <lineage>
        <taxon>Bacteria</taxon>
        <taxon>Pseudomonadati</taxon>
        <taxon>Pseudomonadota</taxon>
        <taxon>Gammaproteobacteria</taxon>
        <taxon>Alteromonadales</taxon>
        <taxon>Pseudoalteromonadaceae</taxon>
        <taxon>Pseudoalteromonas</taxon>
    </lineage>
</organism>
<sequence>MSEQIPNDQTKADPTWRKRKWSDVQVSGKWLATQTSNKTTDFITQGNTPGNVGICFSGGGSIAMIAALGQMRALNDMGVLGQARAVSTVSGGSWAVVPFTYLPDHIDDATFLGPFVEDPSTLTLSTLDYAPSGYLGTTVTLDGIKWDNMAYSAGKLYVNPYFPNNRIWNYQIAKNILEPSGLSSTHFDGLMTPVIETAWFAYSQADAAYIKAQNPGLPDTVHTYQQSEGRIKRPFHLCNTAAFITPNTNPQTGDMLAPVQCTAIATGIFADDLGTVETTATDLQQVGGGLVSSYCFDTKLTSSAKSNINAKLPLNNDNQVSAFSLADITANSSAFFATAIQGMDGIDPKYNYWSAADVAEEKPGVAARFADGGGIEDNVIANLLAFDDIDQVLSFSNALQSVYRDPDNSDNSWNIVVDIWLPTLFGYTPYQHTGNKAGLPTGYHQYANLTEAQLQGQGIRYFRHNQIFDSALFQPFLQQLWDSMDNYTRPAVYFNDAIEVMENTWFNIKPRTIKWLLIHYGPNKTFEATLKPDVRAKLDSYTAHFSGVRKKHPKLYPPTPLADQFPNMVLFATHMEAPLMNLFAHFTSYATIKERDRIQTMFK</sequence>
<protein>
    <recommendedName>
        <fullName evidence="3">PNPLA domain-containing protein</fullName>
    </recommendedName>
</protein>